<dbReference type="KEGG" id="bsan:CHH28_17520"/>
<evidence type="ECO:0000313" key="3">
    <source>
        <dbReference type="EMBL" id="ASP40365.1"/>
    </source>
</evidence>
<dbReference type="GO" id="GO:0032297">
    <property type="term" value="P:negative regulation of DNA-templated DNA replication initiation"/>
    <property type="evidence" value="ECO:0007669"/>
    <property type="project" value="InterPro"/>
</dbReference>
<dbReference type="SUPFAM" id="SSF52540">
    <property type="entry name" value="P-loop containing nucleoside triphosphate hydrolases"/>
    <property type="match status" value="1"/>
</dbReference>
<dbReference type="PANTHER" id="PTHR30050:SF5">
    <property type="entry name" value="DNAA REGULATORY INACTIVATOR HDA"/>
    <property type="match status" value="1"/>
</dbReference>
<accession>A0A222FMW3</accession>
<organism evidence="3 4">
    <name type="scientific">Bacterioplanes sanyensis</name>
    <dbReference type="NCBI Taxonomy" id="1249553"/>
    <lineage>
        <taxon>Bacteria</taxon>
        <taxon>Pseudomonadati</taxon>
        <taxon>Pseudomonadota</taxon>
        <taxon>Gammaproteobacteria</taxon>
        <taxon>Oceanospirillales</taxon>
        <taxon>Oceanospirillaceae</taxon>
        <taxon>Bacterioplanes</taxon>
    </lineage>
</organism>
<evidence type="ECO:0000259" key="1">
    <source>
        <dbReference type="Pfam" id="PF00308"/>
    </source>
</evidence>
<reference evidence="3 4" key="1">
    <citation type="submission" date="2017-07" db="EMBL/GenBank/DDBJ databases">
        <title>Annotated genome sequence of Bacterioplanes sanyensis isolated from Red Sea.</title>
        <authorList>
            <person name="Rehman Z.U."/>
        </authorList>
    </citation>
    <scope>NUCLEOTIDE SEQUENCE [LARGE SCALE GENOMIC DNA]</scope>
    <source>
        <strain evidence="3 4">NV9</strain>
    </source>
</reference>
<proteinExistence type="predicted"/>
<dbReference type="NCBIfam" id="TIGR03420">
    <property type="entry name" value="DnaA_homol_Hda"/>
    <property type="match status" value="1"/>
</dbReference>
<sequence>MAKSVTHHQQLTLSVSLRDDARFANFYDGPNAQVVQSLQQQWTVNGEPYLYLWGSAGVGCSHLLQAACHYAEGLGHQSVYLPLDELAQYSPEVLDGLDQLPLVALDNLQAVAGRSDWEEALFHLFNRIRDRQSHLLIAADAAPTRVGVALPDLSSRLSWGMVYQVEPLEQNDLVQAVLLRAHRRGLNVSEEVARFLVTRGPQDTQGLFDVLERLDQASLCAQRRLTIPFIKETLDW</sequence>
<dbReference type="Proteomes" id="UP000202440">
    <property type="component" value="Chromosome"/>
</dbReference>
<dbReference type="AlphaFoldDB" id="A0A222FMW3"/>
<protein>
    <submittedName>
        <fullName evidence="3">DnaA regulatory inactivator Hda</fullName>
    </submittedName>
</protein>
<evidence type="ECO:0000313" key="4">
    <source>
        <dbReference type="Proteomes" id="UP000202440"/>
    </source>
</evidence>
<dbReference type="InterPro" id="IPR017788">
    <property type="entry name" value="Hda"/>
</dbReference>
<dbReference type="InterPro" id="IPR027417">
    <property type="entry name" value="P-loop_NTPase"/>
</dbReference>
<dbReference type="Pfam" id="PF00308">
    <property type="entry name" value="Bac_DnaA"/>
    <property type="match status" value="1"/>
</dbReference>
<name>A0A222FMW3_9GAMM</name>
<evidence type="ECO:0000259" key="2">
    <source>
        <dbReference type="Pfam" id="PF22688"/>
    </source>
</evidence>
<dbReference type="EMBL" id="CP022530">
    <property type="protein sequence ID" value="ASP40365.1"/>
    <property type="molecule type" value="Genomic_DNA"/>
</dbReference>
<dbReference type="Pfam" id="PF22688">
    <property type="entry name" value="Hda_lid"/>
    <property type="match status" value="1"/>
</dbReference>
<gene>
    <name evidence="3" type="primary">hda</name>
    <name evidence="3" type="ORF">CHH28_17520</name>
</gene>
<dbReference type="RefSeq" id="WP_094061532.1">
    <property type="nucleotide sequence ID" value="NZ_CP022530.1"/>
</dbReference>
<feature type="domain" description="Chromosomal replication initiator protein DnaA ATPAse" evidence="1">
    <location>
        <begin position="20"/>
        <end position="162"/>
    </location>
</feature>
<dbReference type="OrthoDB" id="9784878at2"/>
<dbReference type="GO" id="GO:0006270">
    <property type="term" value="P:DNA replication initiation"/>
    <property type="evidence" value="ECO:0007669"/>
    <property type="project" value="TreeGrafter"/>
</dbReference>
<dbReference type="Gene3D" id="3.40.50.300">
    <property type="entry name" value="P-loop containing nucleotide triphosphate hydrolases"/>
    <property type="match status" value="1"/>
</dbReference>
<keyword evidence="4" id="KW-1185">Reference proteome</keyword>
<dbReference type="InterPro" id="IPR013317">
    <property type="entry name" value="DnaA_dom"/>
</dbReference>
<dbReference type="PANTHER" id="PTHR30050">
    <property type="entry name" value="CHROMOSOMAL REPLICATION INITIATOR PROTEIN DNAA"/>
    <property type="match status" value="1"/>
</dbReference>
<feature type="domain" description="Hda lid" evidence="2">
    <location>
        <begin position="173"/>
        <end position="234"/>
    </location>
</feature>
<dbReference type="InterPro" id="IPR055199">
    <property type="entry name" value="Hda_lid"/>
</dbReference>
<dbReference type="Gene3D" id="1.10.8.60">
    <property type="match status" value="1"/>
</dbReference>